<feature type="compositionally biased region" description="Basic and acidic residues" evidence="5">
    <location>
        <begin position="195"/>
        <end position="210"/>
    </location>
</feature>
<gene>
    <name evidence="6" type="primary">ntpD</name>
    <name evidence="4" type="synonym">atpD</name>
    <name evidence="6" type="ORF">SVXNc_0673</name>
</gene>
<reference evidence="6 7" key="1">
    <citation type="submission" date="2022-09" db="EMBL/GenBank/DDBJ databases">
        <title>Xylan utilization by haloarchaea-nanohaloarchaea associations.</title>
        <authorList>
            <person name="Yakimov M."/>
        </authorList>
    </citation>
    <scope>NUCLEOTIDE SEQUENCE [LARGE SCALE GENOMIC DNA]</scope>
    <source>
        <strain evidence="6 7">SVXNc</strain>
    </source>
</reference>
<dbReference type="PANTHER" id="PTHR11671">
    <property type="entry name" value="V-TYPE ATP SYNTHASE SUBUNIT D"/>
    <property type="match status" value="1"/>
</dbReference>
<keyword evidence="4" id="KW-0066">ATP synthesis</keyword>
<evidence type="ECO:0000256" key="2">
    <source>
        <dbReference type="ARBA" id="ARBA00022448"/>
    </source>
</evidence>
<dbReference type="Gene3D" id="1.10.287.3240">
    <property type="match status" value="1"/>
</dbReference>
<evidence type="ECO:0000256" key="1">
    <source>
        <dbReference type="ARBA" id="ARBA00005850"/>
    </source>
</evidence>
<dbReference type="InterPro" id="IPR002699">
    <property type="entry name" value="V_ATPase_D"/>
</dbReference>
<keyword evidence="3 4" id="KW-0406">Ion transport</keyword>
<accession>A0ABY8CER3</accession>
<feature type="region of interest" description="Disordered" evidence="5">
    <location>
        <begin position="189"/>
        <end position="210"/>
    </location>
</feature>
<keyword evidence="2 4" id="KW-0813">Transport</keyword>
<evidence type="ECO:0000256" key="4">
    <source>
        <dbReference type="HAMAP-Rule" id="MF_00271"/>
    </source>
</evidence>
<comment type="subunit">
    <text evidence="4">Has multiple subunits with at least A(3), B(3), C, D, E, F, H, I and proteolipid K(x).</text>
</comment>
<dbReference type="Proteomes" id="UP001218034">
    <property type="component" value="Chromosome"/>
</dbReference>
<proteinExistence type="inferred from homology"/>
<evidence type="ECO:0000256" key="3">
    <source>
        <dbReference type="ARBA" id="ARBA00023065"/>
    </source>
</evidence>
<comment type="similarity">
    <text evidence="1 4">Belongs to the V-ATPase D subunit family.</text>
</comment>
<dbReference type="NCBIfam" id="TIGR00309">
    <property type="entry name" value="V_ATPase_subD"/>
    <property type="match status" value="1"/>
</dbReference>
<dbReference type="Pfam" id="PF01813">
    <property type="entry name" value="ATP-synt_D"/>
    <property type="match status" value="1"/>
</dbReference>
<protein>
    <recommendedName>
        <fullName evidence="4">A-type ATP synthase subunit D</fullName>
    </recommendedName>
</protein>
<comment type="function">
    <text evidence="4">Component of the A-type ATP synthase that produces ATP from ADP in the presence of a proton gradient across the membrane.</text>
</comment>
<dbReference type="HAMAP" id="MF_00271">
    <property type="entry name" value="ATP_synth_D_arch"/>
    <property type="match status" value="1"/>
</dbReference>
<dbReference type="RefSeq" id="WP_347721521.1">
    <property type="nucleotide sequence ID" value="NZ_CP104395.1"/>
</dbReference>
<keyword evidence="4" id="KW-1003">Cell membrane</keyword>
<keyword evidence="7" id="KW-1185">Reference proteome</keyword>
<organism evidence="6 7">
    <name type="scientific">Candidatus Nanohalococcus occultus</name>
    <dbReference type="NCBI Taxonomy" id="2978047"/>
    <lineage>
        <taxon>Archaea</taxon>
        <taxon>Candidatus Nanohalarchaeota</taxon>
        <taxon>Candidatus Nanohalarchaeota incertae sedis</taxon>
        <taxon>Candidatus Nanohalococcus</taxon>
    </lineage>
</organism>
<keyword evidence="4" id="KW-0375">Hydrogen ion transport</keyword>
<keyword evidence="4" id="KW-0472">Membrane</keyword>
<dbReference type="GeneID" id="98290725"/>
<evidence type="ECO:0000256" key="5">
    <source>
        <dbReference type="SAM" id="MobiDB-lite"/>
    </source>
</evidence>
<name>A0ABY8CER3_9ARCH</name>
<dbReference type="EMBL" id="CP104395">
    <property type="protein sequence ID" value="WEL19687.1"/>
    <property type="molecule type" value="Genomic_DNA"/>
</dbReference>
<comment type="subcellular location">
    <subcellularLocation>
        <location evidence="4">Cell membrane</location>
        <topology evidence="4">Peripheral membrane protein</topology>
    </subcellularLocation>
</comment>
<evidence type="ECO:0000313" key="6">
    <source>
        <dbReference type="EMBL" id="WEL19687.1"/>
    </source>
</evidence>
<sequence>MSNDVKKTRSEELRLKERIDLAEGGHDILEKKRDGLIHEFMEIAGDAKEINKELANLYGEATLKLKLAKVYDGEDAIKSSALPIENAPKVSSRTQNIMGVKVPEINAETDVRKNVLEREYGITSSTSRIDSVADKYEELLEKIVEAAETQTRIIKLLEEIKKTKRRVNALEHKVVPELKADLDTVSQALEESEREETFRMKKVKDMNSEE</sequence>
<evidence type="ECO:0000313" key="7">
    <source>
        <dbReference type="Proteomes" id="UP001218034"/>
    </source>
</evidence>